<reference evidence="19" key="5">
    <citation type="journal article" date="2018" name="Nat. Plants">
        <title>Whole-genome landscape of Medicago truncatula symbiotic genes.</title>
        <authorList>
            <person name="Pecrix Y."/>
            <person name="Gamas P."/>
            <person name="Carrere S."/>
        </authorList>
    </citation>
    <scope>NUCLEOTIDE SEQUENCE</scope>
    <source>
        <tissue evidence="19">Leaves</tissue>
    </source>
</reference>
<keyword evidence="12 16" id="KW-0472">Membrane</keyword>
<keyword evidence="5 16" id="KW-0812">Transmembrane</keyword>
<dbReference type="PROSITE" id="PS00107">
    <property type="entry name" value="PROTEIN_KINASE_ATP"/>
    <property type="match status" value="1"/>
</dbReference>
<organism evidence="18 21">
    <name type="scientific">Medicago truncatula</name>
    <name type="common">Barrel medic</name>
    <name type="synonym">Medicago tribuloides</name>
    <dbReference type="NCBI Taxonomy" id="3880"/>
    <lineage>
        <taxon>Eukaryota</taxon>
        <taxon>Viridiplantae</taxon>
        <taxon>Streptophyta</taxon>
        <taxon>Embryophyta</taxon>
        <taxon>Tracheophyta</taxon>
        <taxon>Spermatophyta</taxon>
        <taxon>Magnoliopsida</taxon>
        <taxon>eudicotyledons</taxon>
        <taxon>Gunneridae</taxon>
        <taxon>Pentapetalae</taxon>
        <taxon>rosids</taxon>
        <taxon>fabids</taxon>
        <taxon>Fabales</taxon>
        <taxon>Fabaceae</taxon>
        <taxon>Papilionoideae</taxon>
        <taxon>50 kb inversion clade</taxon>
        <taxon>NPAAA clade</taxon>
        <taxon>Hologalegina</taxon>
        <taxon>IRL clade</taxon>
        <taxon>Trifolieae</taxon>
        <taxon>Medicago</taxon>
    </lineage>
</organism>
<dbReference type="AlphaFoldDB" id="G7KUC1"/>
<evidence type="ECO:0000313" key="19">
    <source>
        <dbReference type="EMBL" id="RHN47251.1"/>
    </source>
</evidence>
<protein>
    <submittedName>
        <fullName evidence="18">LRR kinase family protein</fullName>
    </submittedName>
    <submittedName>
        <fullName evidence="19">Putative glycerophosphodiester phosphodiesterase, protein kinase RLK-Pelle-LRK10L-2 family</fullName>
        <ecNumber evidence="19">3.1.4.46</ecNumber>
    </submittedName>
</protein>
<keyword evidence="4" id="KW-0808">Transferase</keyword>
<dbReference type="PaxDb" id="3880-AES80571"/>
<dbReference type="Gene3D" id="3.30.200.20">
    <property type="entry name" value="Phosphorylase Kinase, domain 1"/>
    <property type="match status" value="1"/>
</dbReference>
<dbReference type="SUPFAM" id="SSF52058">
    <property type="entry name" value="L domain-like"/>
    <property type="match status" value="1"/>
</dbReference>
<dbReference type="KEGG" id="mtr:11436746"/>
<evidence type="ECO:0000256" key="5">
    <source>
        <dbReference type="ARBA" id="ARBA00022692"/>
    </source>
</evidence>
<dbReference type="InterPro" id="IPR001611">
    <property type="entry name" value="Leu-rich_rpt"/>
</dbReference>
<dbReference type="InterPro" id="IPR032675">
    <property type="entry name" value="LRR_dom_sf"/>
</dbReference>
<keyword evidence="14" id="KW-0325">Glycoprotein</keyword>
<keyword evidence="11 16" id="KW-1133">Transmembrane helix</keyword>
<evidence type="ECO:0000313" key="18">
    <source>
        <dbReference type="EMBL" id="AES80571.1"/>
    </source>
</evidence>
<evidence type="ECO:0000313" key="22">
    <source>
        <dbReference type="Proteomes" id="UP000265566"/>
    </source>
</evidence>
<evidence type="ECO:0000259" key="17">
    <source>
        <dbReference type="PROSITE" id="PS50011"/>
    </source>
</evidence>
<dbReference type="InterPro" id="IPR052422">
    <property type="entry name" value="Auxin_Ser/Thr_Kinase"/>
</dbReference>
<dbReference type="GO" id="GO:0004674">
    <property type="term" value="F:protein serine/threonine kinase activity"/>
    <property type="evidence" value="ECO:0007669"/>
    <property type="project" value="UniProtKB-KW"/>
</dbReference>
<evidence type="ECO:0000256" key="4">
    <source>
        <dbReference type="ARBA" id="ARBA00022679"/>
    </source>
</evidence>
<evidence type="ECO:0000256" key="10">
    <source>
        <dbReference type="ARBA" id="ARBA00022840"/>
    </source>
</evidence>
<keyword evidence="7" id="KW-0677">Repeat</keyword>
<feature type="transmembrane region" description="Helical" evidence="16">
    <location>
        <begin position="476"/>
        <end position="498"/>
    </location>
</feature>
<dbReference type="Gene3D" id="3.80.10.10">
    <property type="entry name" value="Ribonuclease Inhibitor"/>
    <property type="match status" value="2"/>
</dbReference>
<evidence type="ECO:0000256" key="14">
    <source>
        <dbReference type="ARBA" id="ARBA00023180"/>
    </source>
</evidence>
<keyword evidence="13" id="KW-0675">Receptor</keyword>
<reference evidence="22" key="4">
    <citation type="journal article" date="2018" name="Nat. Plants">
        <title>Whole-genome landscape of Medicago truncatula symbiotic genes.</title>
        <authorList>
            <person name="Pecrix Y."/>
            <person name="Staton S.E."/>
            <person name="Sallet E."/>
            <person name="Lelandais-Briere C."/>
            <person name="Moreau S."/>
            <person name="Carrere S."/>
            <person name="Blein T."/>
            <person name="Jardinaud M.F."/>
            <person name="Latrasse D."/>
            <person name="Zouine M."/>
            <person name="Zahm M."/>
            <person name="Kreplak J."/>
            <person name="Mayjonade B."/>
            <person name="Satge C."/>
            <person name="Perez M."/>
            <person name="Cauet S."/>
            <person name="Marande W."/>
            <person name="Chantry-Darmon C."/>
            <person name="Lopez-Roques C."/>
            <person name="Bouchez O."/>
            <person name="Berard A."/>
            <person name="Debelle F."/>
            <person name="Munos S."/>
            <person name="Bendahmane A."/>
            <person name="Berges H."/>
            <person name="Niebel A."/>
            <person name="Buitink J."/>
            <person name="Frugier F."/>
            <person name="Benhamed M."/>
            <person name="Crespi M."/>
            <person name="Gouzy J."/>
            <person name="Gamas P."/>
        </authorList>
    </citation>
    <scope>NUCLEOTIDE SEQUENCE [LARGE SCALE GENOMIC DNA]</scope>
    <source>
        <strain evidence="22">cv. Jemalong A17</strain>
    </source>
</reference>
<evidence type="ECO:0000256" key="9">
    <source>
        <dbReference type="ARBA" id="ARBA00022777"/>
    </source>
</evidence>
<feature type="binding site" evidence="15">
    <location>
        <position position="577"/>
    </location>
    <ligand>
        <name>ATP</name>
        <dbReference type="ChEBI" id="CHEBI:30616"/>
    </ligand>
</feature>
<dbReference type="Proteomes" id="UP000265566">
    <property type="component" value="Chromosome 7"/>
</dbReference>
<dbReference type="eggNOG" id="KOG1187">
    <property type="taxonomic scope" value="Eukaryota"/>
</dbReference>
<dbReference type="InterPro" id="IPR017441">
    <property type="entry name" value="Protein_kinase_ATP_BS"/>
</dbReference>
<dbReference type="InterPro" id="IPR011009">
    <property type="entry name" value="Kinase-like_dom_sf"/>
</dbReference>
<evidence type="ECO:0000256" key="1">
    <source>
        <dbReference type="ARBA" id="ARBA00004479"/>
    </source>
</evidence>
<evidence type="ECO:0000256" key="8">
    <source>
        <dbReference type="ARBA" id="ARBA00022741"/>
    </source>
</evidence>
<keyword evidence="19" id="KW-0378">Hydrolase</keyword>
<dbReference type="Pfam" id="PF00560">
    <property type="entry name" value="LRR_1"/>
    <property type="match status" value="3"/>
</dbReference>
<feature type="transmembrane region" description="Helical" evidence="16">
    <location>
        <begin position="9"/>
        <end position="26"/>
    </location>
</feature>
<reference evidence="18 21" key="2">
    <citation type="journal article" date="2014" name="BMC Genomics">
        <title>An improved genome release (version Mt4.0) for the model legume Medicago truncatula.</title>
        <authorList>
            <person name="Tang H."/>
            <person name="Krishnakumar V."/>
            <person name="Bidwell S."/>
            <person name="Rosen B."/>
            <person name="Chan A."/>
            <person name="Zhou S."/>
            <person name="Gentzbittel L."/>
            <person name="Childs K.L."/>
            <person name="Yandell M."/>
            <person name="Gundlach H."/>
            <person name="Mayer K.F."/>
            <person name="Schwartz D.C."/>
            <person name="Town C.D."/>
        </authorList>
    </citation>
    <scope>GENOME REANNOTATION</scope>
    <source>
        <strain evidence="20 21">cv. Jemalong A17</strain>
    </source>
</reference>
<dbReference type="FunFam" id="1.10.510.10:FF:000590">
    <property type="entry name" value="PR5-like receptor kinase"/>
    <property type="match status" value="1"/>
</dbReference>
<dbReference type="InterPro" id="IPR008271">
    <property type="entry name" value="Ser/Thr_kinase_AS"/>
</dbReference>
<dbReference type="EMBL" id="PSQE01000007">
    <property type="protein sequence ID" value="RHN47251.1"/>
    <property type="molecule type" value="Genomic_DNA"/>
</dbReference>
<name>G7KUC1_MEDTR</name>
<reference evidence="18 21" key="1">
    <citation type="journal article" date="2011" name="Nature">
        <title>The Medicago genome provides insight into the evolution of rhizobial symbioses.</title>
        <authorList>
            <person name="Young N.D."/>
            <person name="Debelle F."/>
            <person name="Oldroyd G.E."/>
            <person name="Geurts R."/>
            <person name="Cannon S.B."/>
            <person name="Udvardi M.K."/>
            <person name="Benedito V.A."/>
            <person name="Mayer K.F."/>
            <person name="Gouzy J."/>
            <person name="Schoof H."/>
            <person name="Van de Peer Y."/>
            <person name="Proost S."/>
            <person name="Cook D.R."/>
            <person name="Meyers B.C."/>
            <person name="Spannagl M."/>
            <person name="Cheung F."/>
            <person name="De Mita S."/>
            <person name="Krishnakumar V."/>
            <person name="Gundlach H."/>
            <person name="Zhou S."/>
            <person name="Mudge J."/>
            <person name="Bharti A.K."/>
            <person name="Murray J.D."/>
            <person name="Naoumkina M.A."/>
            <person name="Rosen B."/>
            <person name="Silverstein K.A."/>
            <person name="Tang H."/>
            <person name="Rombauts S."/>
            <person name="Zhao P.X."/>
            <person name="Zhou P."/>
            <person name="Barbe V."/>
            <person name="Bardou P."/>
            <person name="Bechner M."/>
            <person name="Bellec A."/>
            <person name="Berger A."/>
            <person name="Berges H."/>
            <person name="Bidwell S."/>
            <person name="Bisseling T."/>
            <person name="Choisne N."/>
            <person name="Couloux A."/>
            <person name="Denny R."/>
            <person name="Deshpande S."/>
            <person name="Dai X."/>
            <person name="Doyle J.J."/>
            <person name="Dudez A.M."/>
            <person name="Farmer A.D."/>
            <person name="Fouteau S."/>
            <person name="Franken C."/>
            <person name="Gibelin C."/>
            <person name="Gish J."/>
            <person name="Goldstein S."/>
            <person name="Gonzalez A.J."/>
            <person name="Green P.J."/>
            <person name="Hallab A."/>
            <person name="Hartog M."/>
            <person name="Hua A."/>
            <person name="Humphray S.J."/>
            <person name="Jeong D.H."/>
            <person name="Jing Y."/>
            <person name="Jocker A."/>
            <person name="Kenton S.M."/>
            <person name="Kim D.J."/>
            <person name="Klee K."/>
            <person name="Lai H."/>
            <person name="Lang C."/>
            <person name="Lin S."/>
            <person name="Macmil S.L."/>
            <person name="Magdelenat G."/>
            <person name="Matthews L."/>
            <person name="McCorrison J."/>
            <person name="Monaghan E.L."/>
            <person name="Mun J.H."/>
            <person name="Najar F.Z."/>
            <person name="Nicholson C."/>
            <person name="Noirot C."/>
            <person name="O'Bleness M."/>
            <person name="Paule C.R."/>
            <person name="Poulain J."/>
            <person name="Prion F."/>
            <person name="Qin B."/>
            <person name="Qu C."/>
            <person name="Retzel E.F."/>
            <person name="Riddle C."/>
            <person name="Sallet E."/>
            <person name="Samain S."/>
            <person name="Samson N."/>
            <person name="Sanders I."/>
            <person name="Saurat O."/>
            <person name="Scarpelli C."/>
            <person name="Schiex T."/>
            <person name="Segurens B."/>
            <person name="Severin A.J."/>
            <person name="Sherrier D.J."/>
            <person name="Shi R."/>
            <person name="Sims S."/>
            <person name="Singer S.R."/>
            <person name="Sinharoy S."/>
            <person name="Sterck L."/>
            <person name="Viollet A."/>
            <person name="Wang B.B."/>
            <person name="Wang K."/>
            <person name="Wang M."/>
            <person name="Wang X."/>
            <person name="Warfsmann J."/>
            <person name="Weissenbach J."/>
            <person name="White D.D."/>
            <person name="White J.D."/>
            <person name="Wiley G.B."/>
            <person name="Wincker P."/>
            <person name="Xing Y."/>
            <person name="Yang L."/>
            <person name="Yao Z."/>
            <person name="Ying F."/>
            <person name="Zhai J."/>
            <person name="Zhou L."/>
            <person name="Zuber A."/>
            <person name="Denarie J."/>
            <person name="Dixon R.A."/>
            <person name="May G.D."/>
            <person name="Schwartz D.C."/>
            <person name="Rogers J."/>
            <person name="Quetier F."/>
            <person name="Town C.D."/>
            <person name="Roe B.A."/>
        </authorList>
    </citation>
    <scope>NUCLEOTIDE SEQUENCE [LARGE SCALE GENOMIC DNA]</scope>
    <source>
        <strain evidence="18">A17</strain>
        <strain evidence="20 21">cv. Jemalong A17</strain>
    </source>
</reference>
<dbReference type="SUPFAM" id="SSF56112">
    <property type="entry name" value="Protein kinase-like (PK-like)"/>
    <property type="match status" value="1"/>
</dbReference>
<keyword evidence="3" id="KW-0433">Leucine-rich repeat</keyword>
<evidence type="ECO:0000256" key="13">
    <source>
        <dbReference type="ARBA" id="ARBA00023170"/>
    </source>
</evidence>
<dbReference type="GO" id="GO:0005524">
    <property type="term" value="F:ATP binding"/>
    <property type="evidence" value="ECO:0007669"/>
    <property type="project" value="UniProtKB-UniRule"/>
</dbReference>
<dbReference type="Proteomes" id="UP000002051">
    <property type="component" value="Unassembled WGS sequence"/>
</dbReference>
<keyword evidence="9 18" id="KW-0418">Kinase</keyword>
<sequence length="862" mass="94719">MKTLPQQSVLYYFSILIIVTVTITNGEKDADYMSQLMKALTPTPKGWSGNIHYCKWNGIRCDQSNQVVTAIKLPSSSLTGIIPENFNSLNNLTDIDLHNNSLNGPLPDLAFLNVLQTVNLGYNNFTSIPDFCFGTLLDLTTLNLSNNLNLKPWLFPEELSVSSLIHTLDLEATNLIASLPSDMFKWFPRLHTVFLSHNNLSGTLPPSLGESSIRYLRLNNQGAFSGFTGTIDVISSMRFLSQAWLNNNMFAGPIPNMSSSTNLFDLQLHSNQLVGLVPHSLCTLSSLKNISLDINFLQGPIPVFHEGVNASWEGNKFCRNDVGPCDPQVTILLEILGAVGYPAFVSNSEGNKNDACSGDEYLKCSKGKIVAFYLDGIQAGGTISPAFSGLSSLVNLTLRSNNLTGSIPHSLTTLSQLQLLDVSDNNLTGQVPKFSSNVNLITTGNPLLGKNISQQLGGGENTTASRDGGSSKTTIAPAWIVGASLLSAGFVILIVILCKRERYLILVKRWILRKTTKSIDNNVEDFIQSYNLSVPIKQYRYAEVKKMTNSFRDKLGQGGYGVVYKANLPDGRQVAVKIINESKGNGEDFINEVASISRTSHVNIVSLLGFCYENKRALIYEFLPKGSLDKFILKSGFHDAICSLDWKTLYQIAIGIARGLEYLHQGCISRILHLDIKPQNILLDENFCPKISDFGLAKVCQRNDSIVSLLGTRGTIGYIAPEVFSRTYGGVSHKSDVYSYGMLILEMVGGRKNYDTGGSCTSEMCFPDWIYKDLEQANNLANCLANSKEENDMVRMITMVSLWCIQTNPADRPSMSKVLEMLQGPLQSVPYPPKPFLYSPALSSLQTSYLSSSNLLETNSAS</sequence>
<dbReference type="InterPro" id="IPR001245">
    <property type="entry name" value="Ser-Thr/Tyr_kinase_cat_dom"/>
</dbReference>
<evidence type="ECO:0000256" key="2">
    <source>
        <dbReference type="ARBA" id="ARBA00022527"/>
    </source>
</evidence>
<reference evidence="20" key="3">
    <citation type="submission" date="2015-04" db="UniProtKB">
        <authorList>
            <consortium name="EnsemblPlants"/>
        </authorList>
    </citation>
    <scope>IDENTIFICATION</scope>
    <source>
        <strain evidence="20">cv. Jemalong A17</strain>
    </source>
</reference>
<keyword evidence="2" id="KW-0723">Serine/threonine-protein kinase</keyword>
<dbReference type="GO" id="GO:0008889">
    <property type="term" value="F:glycerophosphodiester phosphodiesterase activity"/>
    <property type="evidence" value="ECO:0007669"/>
    <property type="project" value="UniProtKB-EC"/>
</dbReference>
<dbReference type="InterPro" id="IPR000719">
    <property type="entry name" value="Prot_kinase_dom"/>
</dbReference>
<dbReference type="PROSITE" id="PS00108">
    <property type="entry name" value="PROTEIN_KINASE_ST"/>
    <property type="match status" value="1"/>
</dbReference>
<comment type="subcellular location">
    <subcellularLocation>
        <location evidence="1">Membrane</location>
        <topology evidence="1">Single-pass type I membrane protein</topology>
    </subcellularLocation>
</comment>
<gene>
    <name evidence="20" type="primary">11436746</name>
    <name evidence="18" type="ordered locus">MTR_7g082300</name>
    <name evidence="19" type="ORF">MtrunA17_Chr7g0250931</name>
</gene>
<dbReference type="EMBL" id="CM001223">
    <property type="protein sequence ID" value="AES80571.1"/>
    <property type="molecule type" value="Genomic_DNA"/>
</dbReference>
<dbReference type="PANTHER" id="PTHR47986:SF10">
    <property type="entry name" value="RECEPTOR-LIKE KINASE TMK4"/>
    <property type="match status" value="1"/>
</dbReference>
<evidence type="ECO:0000256" key="15">
    <source>
        <dbReference type="PROSITE-ProRule" id="PRU10141"/>
    </source>
</evidence>
<dbReference type="HOGENOM" id="CLU_000288_114_6_1"/>
<dbReference type="Gramene" id="rna41826">
    <property type="protein sequence ID" value="RHN47251.1"/>
    <property type="gene ID" value="gene41826"/>
</dbReference>
<dbReference type="Pfam" id="PF07714">
    <property type="entry name" value="PK_Tyr_Ser-Thr"/>
    <property type="match status" value="1"/>
</dbReference>
<dbReference type="PANTHER" id="PTHR47986">
    <property type="entry name" value="OSJNBA0070M12.3 PROTEIN"/>
    <property type="match status" value="1"/>
</dbReference>
<dbReference type="EC" id="3.1.4.46" evidence="19"/>
<dbReference type="Gene3D" id="1.10.510.10">
    <property type="entry name" value="Transferase(Phosphotransferase) domain 1"/>
    <property type="match status" value="1"/>
</dbReference>
<evidence type="ECO:0000256" key="6">
    <source>
        <dbReference type="ARBA" id="ARBA00022729"/>
    </source>
</evidence>
<evidence type="ECO:0000256" key="11">
    <source>
        <dbReference type="ARBA" id="ARBA00022989"/>
    </source>
</evidence>
<evidence type="ECO:0000256" key="16">
    <source>
        <dbReference type="SAM" id="Phobius"/>
    </source>
</evidence>
<keyword evidence="8 15" id="KW-0547">Nucleotide-binding</keyword>
<evidence type="ECO:0000256" key="12">
    <source>
        <dbReference type="ARBA" id="ARBA00023136"/>
    </source>
</evidence>
<dbReference type="SMART" id="SM00220">
    <property type="entry name" value="S_TKc"/>
    <property type="match status" value="1"/>
</dbReference>
<dbReference type="EnsemblPlants" id="AES80571">
    <property type="protein sequence ID" value="AES80571"/>
    <property type="gene ID" value="MTR_7g082300"/>
</dbReference>
<accession>G7KUC1</accession>
<dbReference type="GO" id="GO:0016020">
    <property type="term" value="C:membrane"/>
    <property type="evidence" value="ECO:0007669"/>
    <property type="project" value="UniProtKB-SubCell"/>
</dbReference>
<evidence type="ECO:0000256" key="3">
    <source>
        <dbReference type="ARBA" id="ARBA00022614"/>
    </source>
</evidence>
<keyword evidence="6" id="KW-0732">Signal</keyword>
<keyword evidence="10 15" id="KW-0067">ATP-binding</keyword>
<dbReference type="PROSITE" id="PS50011">
    <property type="entry name" value="PROTEIN_KINASE_DOM"/>
    <property type="match status" value="1"/>
</dbReference>
<feature type="domain" description="Protein kinase" evidence="17">
    <location>
        <begin position="549"/>
        <end position="837"/>
    </location>
</feature>
<keyword evidence="21" id="KW-1185">Reference proteome</keyword>
<evidence type="ECO:0000313" key="21">
    <source>
        <dbReference type="Proteomes" id="UP000002051"/>
    </source>
</evidence>
<dbReference type="FunFam" id="3.80.10.10:FF:000129">
    <property type="entry name" value="Leucine-rich repeat receptor-like kinase"/>
    <property type="match status" value="1"/>
</dbReference>
<proteinExistence type="predicted"/>
<evidence type="ECO:0000256" key="7">
    <source>
        <dbReference type="ARBA" id="ARBA00022737"/>
    </source>
</evidence>
<dbReference type="OrthoDB" id="1412305at2759"/>
<evidence type="ECO:0000313" key="20">
    <source>
        <dbReference type="EnsemblPlants" id="AES80571"/>
    </source>
</evidence>